<dbReference type="Proteomes" id="UP000094638">
    <property type="component" value="Unassembled WGS sequence"/>
</dbReference>
<accession>A0ABX3B3D8</accession>
<evidence type="ECO:0000313" key="2">
    <source>
        <dbReference type="Proteomes" id="UP000094638"/>
    </source>
</evidence>
<name>A0ABX3B3D8_9VIBR</name>
<organism evidence="1 2">
    <name type="scientific">Vibrio tasmaniensis 1F-267</name>
    <dbReference type="NCBI Taxonomy" id="1191324"/>
    <lineage>
        <taxon>Bacteria</taxon>
        <taxon>Pseudomonadati</taxon>
        <taxon>Pseudomonadota</taxon>
        <taxon>Gammaproteobacteria</taxon>
        <taxon>Vibrionales</taxon>
        <taxon>Vibrionaceae</taxon>
        <taxon>Vibrio</taxon>
    </lineage>
</organism>
<evidence type="ECO:0008006" key="3">
    <source>
        <dbReference type="Google" id="ProtNLM"/>
    </source>
</evidence>
<dbReference type="RefSeq" id="WP_017102564.1">
    <property type="nucleotide sequence ID" value="NZ_AJZO02000239.1"/>
</dbReference>
<gene>
    <name evidence="1" type="ORF">A163_09595</name>
</gene>
<dbReference type="EMBL" id="AJZO02000239">
    <property type="protein sequence ID" value="OEF45375.1"/>
    <property type="molecule type" value="Genomic_DNA"/>
</dbReference>
<proteinExistence type="predicted"/>
<reference evidence="1 2" key="1">
    <citation type="journal article" date="2012" name="Science">
        <title>Ecological populations of bacteria act as socially cohesive units of antibiotic production and resistance.</title>
        <authorList>
            <person name="Cordero O.X."/>
            <person name="Wildschutte H."/>
            <person name="Kirkup B."/>
            <person name="Proehl S."/>
            <person name="Ngo L."/>
            <person name="Hussain F."/>
            <person name="Le Roux F."/>
            <person name="Mincer T."/>
            <person name="Polz M.F."/>
        </authorList>
    </citation>
    <scope>NUCLEOTIDE SEQUENCE [LARGE SCALE GENOMIC DNA]</scope>
    <source>
        <strain evidence="1 2">1F-267</strain>
    </source>
</reference>
<protein>
    <recommendedName>
        <fullName evidence="3">Apea-like HEPN domain-containing protein</fullName>
    </recommendedName>
</protein>
<keyword evidence="2" id="KW-1185">Reference proteome</keyword>
<sequence>MKEIDIECKYLLLRKNSYTEADKNFTFNKKVGEISIEVEVSYSRDDVICKVKGATLSECYIQELLSLNRFEGDNLSEQCRNTIGVYFSMALQYTKDILQLIKYHLGHDDLQEQLISIHSERWMLKGDEFRELPISIGVVVSGGNVCPLREDSIQKIEASIESEIVPLLAMRHLHRAKHEGSPHHQWIDATIAAELAIKEVLSRANPQLEALLLNMPSPPLTKLYGKILENYLGEVSPYKKQLAKGSEIRNMLVHRHDSPAIDGQEAVDYVRDVEKAIFHLLTLLYPGDELIRSTYARKTL</sequence>
<comment type="caution">
    <text evidence="1">The sequence shown here is derived from an EMBL/GenBank/DDBJ whole genome shotgun (WGS) entry which is preliminary data.</text>
</comment>
<evidence type="ECO:0000313" key="1">
    <source>
        <dbReference type="EMBL" id="OEF45375.1"/>
    </source>
</evidence>